<dbReference type="InterPro" id="IPR052565">
    <property type="entry name" value="Glutaredoxin-like_YDR286C"/>
</dbReference>
<dbReference type="PANTHER" id="PTHR33558:SF1">
    <property type="entry name" value="GLUTAREDOXIN-LIKE PROTEIN C5ORF63 HOMOLOG"/>
    <property type="match status" value="1"/>
</dbReference>
<dbReference type="SUPFAM" id="SSF52833">
    <property type="entry name" value="Thioredoxin-like"/>
    <property type="match status" value="1"/>
</dbReference>
<dbReference type="Proteomes" id="UP001234602">
    <property type="component" value="Unassembled WGS sequence"/>
</dbReference>
<dbReference type="EMBL" id="JAUCEY010000008">
    <property type="protein sequence ID" value="MDM5451474.1"/>
    <property type="molecule type" value="Genomic_DNA"/>
</dbReference>
<protein>
    <submittedName>
        <fullName evidence="1">Glutaredoxin family protein</fullName>
    </submittedName>
</protein>
<dbReference type="InterPro" id="IPR036249">
    <property type="entry name" value="Thioredoxin-like_sf"/>
</dbReference>
<evidence type="ECO:0000313" key="1">
    <source>
        <dbReference type="EMBL" id="MDM5451474.1"/>
    </source>
</evidence>
<dbReference type="Pfam" id="PF05768">
    <property type="entry name" value="Glrx-like"/>
    <property type="match status" value="1"/>
</dbReference>
<dbReference type="PROSITE" id="PS51354">
    <property type="entry name" value="GLUTAREDOXIN_2"/>
    <property type="match status" value="1"/>
</dbReference>
<reference evidence="1" key="1">
    <citation type="submission" date="2023-06" db="EMBL/GenBank/DDBJ databases">
        <title>Comparative genomics of Bacillaceae isolates and their secondary metabolite potential.</title>
        <authorList>
            <person name="Song L."/>
            <person name="Nielsen L.J."/>
            <person name="Mohite O."/>
            <person name="Xu X."/>
            <person name="Weber T."/>
            <person name="Kovacs A.T."/>
        </authorList>
    </citation>
    <scope>NUCLEOTIDE SEQUENCE</scope>
    <source>
        <strain evidence="1">D8_B_37</strain>
    </source>
</reference>
<name>A0AAW7I8C5_9BACI</name>
<gene>
    <name evidence="1" type="ORF">QUF89_04425</name>
</gene>
<comment type="caution">
    <text evidence="1">The sequence shown here is derived from an EMBL/GenBank/DDBJ whole genome shotgun (WGS) entry which is preliminary data.</text>
</comment>
<dbReference type="Gene3D" id="3.40.30.10">
    <property type="entry name" value="Glutaredoxin"/>
    <property type="match status" value="1"/>
</dbReference>
<proteinExistence type="predicted"/>
<dbReference type="InterPro" id="IPR008554">
    <property type="entry name" value="Glutaredoxin-like"/>
</dbReference>
<dbReference type="AlphaFoldDB" id="A0AAW7I8C5"/>
<sequence length="80" mass="9324">MESNAFVLYSREKCPLCDKAKRILEEVKFESGIGYKEIDIHTDDDLVEKFGLMIPVVEWKDDIVQFGNVDKLALNRLFEK</sequence>
<organism evidence="1 2">
    <name type="scientific">Peribacillus simplex</name>
    <dbReference type="NCBI Taxonomy" id="1478"/>
    <lineage>
        <taxon>Bacteria</taxon>
        <taxon>Bacillati</taxon>
        <taxon>Bacillota</taxon>
        <taxon>Bacilli</taxon>
        <taxon>Bacillales</taxon>
        <taxon>Bacillaceae</taxon>
        <taxon>Peribacillus</taxon>
    </lineage>
</organism>
<dbReference type="PANTHER" id="PTHR33558">
    <property type="entry name" value="GLUTAREDOXIN-LIKE PROTEIN C5ORF63 HOMOLOG"/>
    <property type="match status" value="1"/>
</dbReference>
<evidence type="ECO:0000313" key="2">
    <source>
        <dbReference type="Proteomes" id="UP001234602"/>
    </source>
</evidence>
<accession>A0AAW7I8C5</accession>